<feature type="region of interest" description="Disordered" evidence="1">
    <location>
        <begin position="122"/>
        <end position="142"/>
    </location>
</feature>
<gene>
    <name evidence="2" type="ORF">PCOR1329_LOCUS1300</name>
</gene>
<dbReference type="Proteomes" id="UP001189429">
    <property type="component" value="Unassembled WGS sequence"/>
</dbReference>
<feature type="non-terminal residue" evidence="2">
    <location>
        <position position="142"/>
    </location>
</feature>
<comment type="caution">
    <text evidence="2">The sequence shown here is derived from an EMBL/GenBank/DDBJ whole genome shotgun (WGS) entry which is preliminary data.</text>
</comment>
<feature type="region of interest" description="Disordered" evidence="1">
    <location>
        <begin position="1"/>
        <end position="50"/>
    </location>
</feature>
<evidence type="ECO:0000313" key="2">
    <source>
        <dbReference type="EMBL" id="CAK0789847.1"/>
    </source>
</evidence>
<keyword evidence="3" id="KW-1185">Reference proteome</keyword>
<dbReference type="EMBL" id="CAUYUJ010000315">
    <property type="protein sequence ID" value="CAK0789847.1"/>
    <property type="molecule type" value="Genomic_DNA"/>
</dbReference>
<evidence type="ECO:0000313" key="3">
    <source>
        <dbReference type="Proteomes" id="UP001189429"/>
    </source>
</evidence>
<reference evidence="2" key="1">
    <citation type="submission" date="2023-10" db="EMBL/GenBank/DDBJ databases">
        <authorList>
            <person name="Chen Y."/>
            <person name="Shah S."/>
            <person name="Dougan E. K."/>
            <person name="Thang M."/>
            <person name="Chan C."/>
        </authorList>
    </citation>
    <scope>NUCLEOTIDE SEQUENCE [LARGE SCALE GENOMIC DNA]</scope>
</reference>
<sequence>GGGAVGGGAGSGEPALGGGAGGEWPGEAAECSEGTGSCEGPVGEESSCGLSPVAPRALEVELRVGAEDGSPLAPACDSDGSGSEDDEELSGLMVQSIRVPVVGAASRAAPAGEGCGLLRLAAPPAAPPSPPLPRLVSSRLVS</sequence>
<feature type="region of interest" description="Disordered" evidence="1">
    <location>
        <begin position="65"/>
        <end position="89"/>
    </location>
</feature>
<accession>A0ABN9PEI7</accession>
<evidence type="ECO:0000256" key="1">
    <source>
        <dbReference type="SAM" id="MobiDB-lite"/>
    </source>
</evidence>
<proteinExistence type="predicted"/>
<feature type="compositionally biased region" description="Pro residues" evidence="1">
    <location>
        <begin position="124"/>
        <end position="133"/>
    </location>
</feature>
<organism evidence="2 3">
    <name type="scientific">Prorocentrum cordatum</name>
    <dbReference type="NCBI Taxonomy" id="2364126"/>
    <lineage>
        <taxon>Eukaryota</taxon>
        <taxon>Sar</taxon>
        <taxon>Alveolata</taxon>
        <taxon>Dinophyceae</taxon>
        <taxon>Prorocentrales</taxon>
        <taxon>Prorocentraceae</taxon>
        <taxon>Prorocentrum</taxon>
    </lineage>
</organism>
<protein>
    <submittedName>
        <fullName evidence="2">Uncharacterized protein</fullName>
    </submittedName>
</protein>
<feature type="non-terminal residue" evidence="2">
    <location>
        <position position="1"/>
    </location>
</feature>
<feature type="compositionally biased region" description="Gly residues" evidence="1">
    <location>
        <begin position="1"/>
        <end position="24"/>
    </location>
</feature>
<name>A0ABN9PEI7_9DINO</name>